<gene>
    <name evidence="1" type="ORF">N7517_007117</name>
</gene>
<dbReference type="OrthoDB" id="4232626at2759"/>
<evidence type="ECO:0000313" key="1">
    <source>
        <dbReference type="EMBL" id="KAJ5375111.1"/>
    </source>
</evidence>
<reference evidence="1" key="1">
    <citation type="submission" date="2022-12" db="EMBL/GenBank/DDBJ databases">
        <authorList>
            <person name="Petersen C."/>
        </authorList>
    </citation>
    <scope>NUCLEOTIDE SEQUENCE</scope>
    <source>
        <strain evidence="1">IBT 3081</strain>
    </source>
</reference>
<keyword evidence="2" id="KW-1185">Reference proteome</keyword>
<comment type="caution">
    <text evidence="1">The sequence shown here is derived from an EMBL/GenBank/DDBJ whole genome shotgun (WGS) entry which is preliminary data.</text>
</comment>
<protein>
    <submittedName>
        <fullName evidence="1">Uncharacterized protein</fullName>
    </submittedName>
</protein>
<dbReference type="GeneID" id="81464030"/>
<reference evidence="1" key="2">
    <citation type="journal article" date="2023" name="IMA Fungus">
        <title>Comparative genomic study of the Penicillium genus elucidates a diverse pangenome and 15 lateral gene transfer events.</title>
        <authorList>
            <person name="Petersen C."/>
            <person name="Sorensen T."/>
            <person name="Nielsen M.R."/>
            <person name="Sondergaard T.E."/>
            <person name="Sorensen J.L."/>
            <person name="Fitzpatrick D.A."/>
            <person name="Frisvad J.C."/>
            <person name="Nielsen K.L."/>
        </authorList>
    </citation>
    <scope>NUCLEOTIDE SEQUENCE</scope>
    <source>
        <strain evidence="1">IBT 3081</strain>
    </source>
</reference>
<evidence type="ECO:0000313" key="2">
    <source>
        <dbReference type="Proteomes" id="UP001147752"/>
    </source>
</evidence>
<proteinExistence type="predicted"/>
<dbReference type="EMBL" id="JAPZBT010000002">
    <property type="protein sequence ID" value="KAJ5375111.1"/>
    <property type="molecule type" value="Genomic_DNA"/>
</dbReference>
<sequence length="157" mass="17832">MEEGGLLDTHNDIPDTFREQLYKEENQRLEKKKSSNNSSSYSTCPPININNNILPVASSHIPLSTSPTYKGVLAKRNFIKPITIHGFLNVAVNEYTEWQQSRVTNETFRDNINKAHNVTLENCLDLMQIYEDQDSSFFVTHSVKIGAARRFVGDIGL</sequence>
<dbReference type="AlphaFoldDB" id="A0A9W9SAK2"/>
<dbReference type="Proteomes" id="UP001147752">
    <property type="component" value="Unassembled WGS sequence"/>
</dbReference>
<accession>A0A9W9SAK2</accession>
<name>A0A9W9SAK2_9EURO</name>
<organism evidence="1 2">
    <name type="scientific">Penicillium concentricum</name>
    <dbReference type="NCBI Taxonomy" id="293559"/>
    <lineage>
        <taxon>Eukaryota</taxon>
        <taxon>Fungi</taxon>
        <taxon>Dikarya</taxon>
        <taxon>Ascomycota</taxon>
        <taxon>Pezizomycotina</taxon>
        <taxon>Eurotiomycetes</taxon>
        <taxon>Eurotiomycetidae</taxon>
        <taxon>Eurotiales</taxon>
        <taxon>Aspergillaceae</taxon>
        <taxon>Penicillium</taxon>
    </lineage>
</organism>
<dbReference type="RefSeq" id="XP_056581097.1">
    <property type="nucleotide sequence ID" value="XM_056724847.1"/>
</dbReference>